<evidence type="ECO:0000256" key="7">
    <source>
        <dbReference type="ARBA" id="ARBA00025034"/>
    </source>
</evidence>
<gene>
    <name evidence="16" type="ORF">HMPREF9997_02379</name>
</gene>
<comment type="function">
    <text evidence="7">Required for the insertion and/or proper folding and/or complex formation of integral membrane proteins into the membrane. Involved in integration of membrane proteins that insert both dependently and independently of the Sec translocase complex, as well as at least some lipoproteins. Aids folding of multispanning membrane proteins.</text>
</comment>
<evidence type="ECO:0000256" key="3">
    <source>
        <dbReference type="ARBA" id="ARBA00015325"/>
    </source>
</evidence>
<dbReference type="PATRIC" id="fig|1035195.3.peg.2124"/>
<dbReference type="GeneID" id="84898136"/>
<evidence type="ECO:0000256" key="2">
    <source>
        <dbReference type="ARBA" id="ARBA00010527"/>
    </source>
</evidence>
<evidence type="ECO:0000256" key="8">
    <source>
        <dbReference type="ARBA" id="ARBA00026028"/>
    </source>
</evidence>
<keyword evidence="4 12" id="KW-0812">Transmembrane</keyword>
<evidence type="ECO:0000256" key="13">
    <source>
        <dbReference type="SAM" id="MobiDB-lite"/>
    </source>
</evidence>
<feature type="transmembrane region" description="Helical" evidence="14">
    <location>
        <begin position="193"/>
        <end position="214"/>
    </location>
</feature>
<feature type="transmembrane region" description="Helical" evidence="14">
    <location>
        <begin position="37"/>
        <end position="59"/>
    </location>
</feature>
<comment type="similarity">
    <text evidence="2">Belongs to the OXA1/ALB3/YidC family. Type 1 subfamily.</text>
</comment>
<dbReference type="AlphaFoldDB" id="L1MAP1"/>
<dbReference type="NCBIfam" id="NF001300">
    <property type="entry name" value="PRK00247.1"/>
    <property type="match status" value="1"/>
</dbReference>
<feature type="compositionally biased region" description="Basic and acidic residues" evidence="13">
    <location>
        <begin position="357"/>
        <end position="379"/>
    </location>
</feature>
<feature type="transmembrane region" description="Helical" evidence="14">
    <location>
        <begin position="226"/>
        <end position="248"/>
    </location>
</feature>
<dbReference type="InterPro" id="IPR028055">
    <property type="entry name" value="YidC/Oxa/ALB_C"/>
</dbReference>
<comment type="subcellular location">
    <subcellularLocation>
        <location evidence="1 12">Membrane</location>
        <topology evidence="1 12">Multi-pass membrane protein</topology>
    </subcellularLocation>
</comment>
<feature type="transmembrane region" description="Helical" evidence="14">
    <location>
        <begin position="12"/>
        <end position="31"/>
    </location>
</feature>
<comment type="caution">
    <text evidence="16">The sequence shown here is derived from an EMBL/GenBank/DDBJ whole genome shotgun (WGS) entry which is preliminary data.</text>
</comment>
<dbReference type="eggNOG" id="COG0706">
    <property type="taxonomic scope" value="Bacteria"/>
</dbReference>
<dbReference type="HOGENOM" id="CLU_036138_2_0_11"/>
<dbReference type="EMBL" id="AMEM01000040">
    <property type="protein sequence ID" value="EKX88016.1"/>
    <property type="molecule type" value="Genomic_DNA"/>
</dbReference>
<evidence type="ECO:0000256" key="9">
    <source>
        <dbReference type="ARBA" id="ARBA00031538"/>
    </source>
</evidence>
<evidence type="ECO:0000256" key="5">
    <source>
        <dbReference type="ARBA" id="ARBA00022989"/>
    </source>
</evidence>
<name>L1MAP1_9CORY</name>
<keyword evidence="17" id="KW-1185">Reference proteome</keyword>
<dbReference type="GO" id="GO:0016020">
    <property type="term" value="C:membrane"/>
    <property type="evidence" value="ECO:0007669"/>
    <property type="project" value="UniProtKB-SubCell"/>
</dbReference>
<accession>L1MAP1</accession>
<reference evidence="16 17" key="1">
    <citation type="submission" date="2012-05" db="EMBL/GenBank/DDBJ databases">
        <authorList>
            <person name="Weinstock G."/>
            <person name="Sodergren E."/>
            <person name="Lobos E.A."/>
            <person name="Fulton L."/>
            <person name="Fulton R."/>
            <person name="Courtney L."/>
            <person name="Fronick C."/>
            <person name="O'Laughlin M."/>
            <person name="Godfrey J."/>
            <person name="Wilson R.M."/>
            <person name="Miner T."/>
            <person name="Farmer C."/>
            <person name="Delehaunty K."/>
            <person name="Cordes M."/>
            <person name="Minx P."/>
            <person name="Tomlinson C."/>
            <person name="Chen J."/>
            <person name="Wollam A."/>
            <person name="Pepin K.H."/>
            <person name="Bhonagiri V."/>
            <person name="Zhang X."/>
            <person name="Suruliraj S."/>
            <person name="Warren W."/>
            <person name="Mitreva M."/>
            <person name="Mardis E.R."/>
            <person name="Wilson R.K."/>
        </authorList>
    </citation>
    <scope>NUCLEOTIDE SEQUENCE [LARGE SCALE GENOMIC DNA]</scope>
    <source>
        <strain evidence="16 17">F0235</strain>
    </source>
</reference>
<keyword evidence="5 14" id="KW-1133">Transmembrane helix</keyword>
<dbReference type="RefSeq" id="WP_006062184.1">
    <property type="nucleotide sequence ID" value="NZ_KB290824.1"/>
</dbReference>
<evidence type="ECO:0000256" key="1">
    <source>
        <dbReference type="ARBA" id="ARBA00004141"/>
    </source>
</evidence>
<dbReference type="STRING" id="1035195.HMPREF9997_02379"/>
<evidence type="ECO:0000256" key="10">
    <source>
        <dbReference type="ARBA" id="ARBA00033245"/>
    </source>
</evidence>
<dbReference type="NCBIfam" id="TIGR03592">
    <property type="entry name" value="yidC_oxa1_cterm"/>
    <property type="match status" value="1"/>
</dbReference>
<dbReference type="Proteomes" id="UP000010445">
    <property type="component" value="Unassembled WGS sequence"/>
</dbReference>
<feature type="transmembrane region" description="Helical" evidence="14">
    <location>
        <begin position="109"/>
        <end position="130"/>
    </location>
</feature>
<dbReference type="GO" id="GO:0051205">
    <property type="term" value="P:protein insertion into membrane"/>
    <property type="evidence" value="ECO:0007669"/>
    <property type="project" value="TreeGrafter"/>
</dbReference>
<evidence type="ECO:0000256" key="6">
    <source>
        <dbReference type="ARBA" id="ARBA00023136"/>
    </source>
</evidence>
<evidence type="ECO:0000256" key="4">
    <source>
        <dbReference type="ARBA" id="ARBA00022692"/>
    </source>
</evidence>
<evidence type="ECO:0000256" key="11">
    <source>
        <dbReference type="ARBA" id="ARBA00033342"/>
    </source>
</evidence>
<evidence type="ECO:0000256" key="14">
    <source>
        <dbReference type="SAM" id="Phobius"/>
    </source>
</evidence>
<sequence length="413" mass="48379">MLRFLIYPVEFLIYPVSGIMKMWHILLHSVLGLSDSTAWMLSIFGLIIVVRLTILPPAWMQYRAGRIYVNLRPKLSQLEEEFQDRTDAEADDELQKARRKLFKDHDYRVSAGCVPTLIQLPMFMGLYQVLLRMARPTEGLHATTHAPIGFLTSNDVATFLEGRVGGVPMPAYVAMTDEQFTFLNTNHDAVFRFALPFFISAAIFMSVNMVYSMYRNLLTMDYKSSFAVGLYKATIVMAFTVPVFPISFGLTGPAPVAISLYWFANSLWTMTQYITISKLLDKHFPLTPEYEDFRELSKQERRDRVRKKRAYKWGLRRRRLLMVLLPHRIPQLRAANRKAIEDWEYERYAARTKKQEIKDKRREAVKIKRERERMEREANKPPPPGRHRMRRETRAQWEAVPRSPNGPRHLKRS</sequence>
<dbReference type="PANTHER" id="PTHR12428">
    <property type="entry name" value="OXA1"/>
    <property type="match status" value="1"/>
</dbReference>
<dbReference type="GO" id="GO:0032977">
    <property type="term" value="F:membrane insertase activity"/>
    <property type="evidence" value="ECO:0007669"/>
    <property type="project" value="InterPro"/>
</dbReference>
<feature type="region of interest" description="Disordered" evidence="13">
    <location>
        <begin position="357"/>
        <end position="413"/>
    </location>
</feature>
<organism evidence="16 17">
    <name type="scientific">Corynebacterium durum F0235</name>
    <dbReference type="NCBI Taxonomy" id="1035195"/>
    <lineage>
        <taxon>Bacteria</taxon>
        <taxon>Bacillati</taxon>
        <taxon>Actinomycetota</taxon>
        <taxon>Actinomycetes</taxon>
        <taxon>Mycobacteriales</taxon>
        <taxon>Corynebacteriaceae</taxon>
        <taxon>Corynebacterium</taxon>
    </lineage>
</organism>
<proteinExistence type="inferred from homology"/>
<evidence type="ECO:0000313" key="16">
    <source>
        <dbReference type="EMBL" id="EKX88016.1"/>
    </source>
</evidence>
<dbReference type="OrthoDB" id="9780552at2"/>
<dbReference type="PANTHER" id="PTHR12428:SF65">
    <property type="entry name" value="CYTOCHROME C OXIDASE ASSEMBLY PROTEIN COX18, MITOCHONDRIAL"/>
    <property type="match status" value="1"/>
</dbReference>
<evidence type="ECO:0000259" key="15">
    <source>
        <dbReference type="Pfam" id="PF02096"/>
    </source>
</evidence>
<protein>
    <recommendedName>
        <fullName evidence="3">Membrane protein insertase YidC</fullName>
    </recommendedName>
    <alternativeName>
        <fullName evidence="11">Foldase YidC</fullName>
    </alternativeName>
    <alternativeName>
        <fullName evidence="10">Membrane integrase YidC</fullName>
    </alternativeName>
    <alternativeName>
        <fullName evidence="9">Membrane protein YidC</fullName>
    </alternativeName>
</protein>
<comment type="subunit">
    <text evidence="8">Interacts with the Sec translocase complex via SecD. Specifically interacts with transmembrane segments of nascent integral membrane proteins during membrane integration.</text>
</comment>
<feature type="domain" description="Membrane insertase YidC/Oxa/ALB C-terminal" evidence="15">
    <location>
        <begin position="39"/>
        <end position="277"/>
    </location>
</feature>
<dbReference type="Pfam" id="PF02096">
    <property type="entry name" value="60KD_IMP"/>
    <property type="match status" value="1"/>
</dbReference>
<evidence type="ECO:0000256" key="12">
    <source>
        <dbReference type="RuleBase" id="RU003945"/>
    </source>
</evidence>
<keyword evidence="6 14" id="KW-0472">Membrane</keyword>
<evidence type="ECO:0000313" key="17">
    <source>
        <dbReference type="Proteomes" id="UP000010445"/>
    </source>
</evidence>
<dbReference type="InterPro" id="IPR001708">
    <property type="entry name" value="YidC/ALB3/OXA1/COX18"/>
</dbReference>